<evidence type="ECO:0000256" key="1">
    <source>
        <dbReference type="SAM" id="Phobius"/>
    </source>
</evidence>
<keyword evidence="1" id="KW-1133">Transmembrane helix</keyword>
<dbReference type="Proteomes" id="UP000652176">
    <property type="component" value="Unassembled WGS sequence"/>
</dbReference>
<dbReference type="Pfam" id="PF07963">
    <property type="entry name" value="N_methyl"/>
    <property type="match status" value="1"/>
</dbReference>
<sequence>MGSRKPASNGLKAFTLIELISVIAIVGILTATALPRFAGLGRDAHIASLKSMEAAFRTAATLLHSACLIKPSCASPSGFFYLPYDGRTLLITNTYP</sequence>
<dbReference type="EMBL" id="JACXSS010000001">
    <property type="protein sequence ID" value="MBD9354461.1"/>
    <property type="molecule type" value="Genomic_DNA"/>
</dbReference>
<feature type="transmembrane region" description="Helical" evidence="1">
    <location>
        <begin position="13"/>
        <end position="34"/>
    </location>
</feature>
<dbReference type="InterPro" id="IPR012902">
    <property type="entry name" value="N_methyl_site"/>
</dbReference>
<keyword evidence="1" id="KW-0812">Transmembrane</keyword>
<dbReference type="NCBIfam" id="TIGR02532">
    <property type="entry name" value="IV_pilin_GFxxxE"/>
    <property type="match status" value="1"/>
</dbReference>
<dbReference type="Gene3D" id="3.30.700.10">
    <property type="entry name" value="Glycoprotein, Type 4 Pilin"/>
    <property type="match status" value="1"/>
</dbReference>
<keyword evidence="1" id="KW-0472">Membrane</keyword>
<protein>
    <submittedName>
        <fullName evidence="2">Type II secretion system protein</fullName>
    </submittedName>
</protein>
<evidence type="ECO:0000313" key="2">
    <source>
        <dbReference type="EMBL" id="MBD9354461.1"/>
    </source>
</evidence>
<dbReference type="SUPFAM" id="SSF54523">
    <property type="entry name" value="Pili subunits"/>
    <property type="match status" value="1"/>
</dbReference>
<keyword evidence="3" id="KW-1185">Reference proteome</keyword>
<dbReference type="InterPro" id="IPR045584">
    <property type="entry name" value="Pilin-like"/>
</dbReference>
<name>A0ABR9CVJ7_9GAMM</name>
<proteinExistence type="predicted"/>
<accession>A0ABR9CVJ7</accession>
<gene>
    <name evidence="2" type="ORF">IE877_00905</name>
</gene>
<comment type="caution">
    <text evidence="2">The sequence shown here is derived from an EMBL/GenBank/DDBJ whole genome shotgun (WGS) entry which is preliminary data.</text>
</comment>
<organism evidence="2 3">
    <name type="scientific">Methylomonas albis</name>
    <dbReference type="NCBI Taxonomy" id="1854563"/>
    <lineage>
        <taxon>Bacteria</taxon>
        <taxon>Pseudomonadati</taxon>
        <taxon>Pseudomonadota</taxon>
        <taxon>Gammaproteobacteria</taxon>
        <taxon>Methylococcales</taxon>
        <taxon>Methylococcaceae</taxon>
        <taxon>Methylomonas</taxon>
    </lineage>
</organism>
<evidence type="ECO:0000313" key="3">
    <source>
        <dbReference type="Proteomes" id="UP000652176"/>
    </source>
</evidence>
<reference evidence="2 3" key="1">
    <citation type="submission" date="2020-09" db="EMBL/GenBank/DDBJ databases">
        <title>Methylomonas albis sp. nov. and Methylomonas fluvii sp. nov.: Two cold-adapted methanotrophs from the River Elbe and an amended description of Methylovulum psychrotolerans strain Eb1.</title>
        <authorList>
            <person name="Bussmann I.K."/>
            <person name="Klings K.-W."/>
            <person name="Warnstedt J."/>
            <person name="Hoppert M."/>
            <person name="Saborowski A."/>
            <person name="Horn F."/>
            <person name="Liebner S."/>
        </authorList>
    </citation>
    <scope>NUCLEOTIDE SEQUENCE [LARGE SCALE GENOMIC DNA]</scope>
    <source>
        <strain evidence="2 3">EbA</strain>
    </source>
</reference>